<comment type="caution">
    <text evidence="3">The sequence shown here is derived from an EMBL/GenBank/DDBJ whole genome shotgun (WGS) entry which is preliminary data.</text>
</comment>
<feature type="region of interest" description="Disordered" evidence="1">
    <location>
        <begin position="1"/>
        <end position="25"/>
    </location>
</feature>
<name>A0A9W9NKF8_PENCI</name>
<accession>A0A9W9NKF8</accession>
<dbReference type="OrthoDB" id="5346728at2759"/>
<sequence>MAPLRIRQSHSFTPSPPRPPKGPYTQPINVTAHISAAVCGELFAGTVGIFIFAVLFWKIGKYIRSLNRHRVLREGKLTTDRFARTWYGWVPSETHKRNKRFLARAFKWILDWLSWESSRTDYSWVWWDPGQEKRKSHLQYRKTSKWIPRHLKSYDPPTADAIWNPGIPIECHGTLTGDVDEAQPSITSIKRDPSELPQVSDLEAVHSSGERSSQEYFTPVEHMGGSQESHRNRDIQSHDPTFPANDQSWFLTSSSQLMYIHKKTSPSRITSLSAPDMAKTTVRSTGSLAIQDKRDTPEADGNIPDAHSQCGYSTRIVNSSRPAGGNQLGKSRLWSAKMQLKANRLPPCVLRDSSGPPGTPLVDMLSSLLSEQSDLDSVLIRRESGTDNQLGPSVNQLPILFEQQKEMNKWVPQGTTNKFHTAPASLYRQIFRVSGDEQHPDRSYQHLGAARRTRAQFSPRVEGQSFSQNDIAAPSQTDGPADDGGLCDWEIKLIDGLNRKLLWIFNETTPGQKPYHFAQLANHWLNRETWLVIDPVSRVPIDSRREWGDPRFNVPYPEPTHSPKPKYQVVSPERAYNPRIDSWRATVNKQRRISGLRDAVRTVELYENSLEEPPDGHIDPGSWMFPRPPQGFEVSTKQKNGWYEGGSGWQETFEDWQRVRRGYRFRKLIQGGHVNRNWVKGVASRVHQCCRSTSLKLISKDTQQTPTASLTIH</sequence>
<organism evidence="3 4">
    <name type="scientific">Penicillium citrinum</name>
    <dbReference type="NCBI Taxonomy" id="5077"/>
    <lineage>
        <taxon>Eukaryota</taxon>
        <taxon>Fungi</taxon>
        <taxon>Dikarya</taxon>
        <taxon>Ascomycota</taxon>
        <taxon>Pezizomycotina</taxon>
        <taxon>Eurotiomycetes</taxon>
        <taxon>Eurotiomycetidae</taxon>
        <taxon>Eurotiales</taxon>
        <taxon>Aspergillaceae</taxon>
        <taxon>Penicillium</taxon>
    </lineage>
</organism>
<evidence type="ECO:0000313" key="4">
    <source>
        <dbReference type="Proteomes" id="UP001147733"/>
    </source>
</evidence>
<feature type="compositionally biased region" description="Basic and acidic residues" evidence="1">
    <location>
        <begin position="228"/>
        <end position="237"/>
    </location>
</feature>
<feature type="region of interest" description="Disordered" evidence="1">
    <location>
        <begin position="448"/>
        <end position="484"/>
    </location>
</feature>
<keyword evidence="2" id="KW-1133">Transmembrane helix</keyword>
<proteinExistence type="predicted"/>
<feature type="region of interest" description="Disordered" evidence="1">
    <location>
        <begin position="203"/>
        <end position="241"/>
    </location>
</feature>
<gene>
    <name evidence="3" type="ORF">N7469_010459</name>
</gene>
<evidence type="ECO:0000256" key="1">
    <source>
        <dbReference type="SAM" id="MobiDB-lite"/>
    </source>
</evidence>
<dbReference type="Proteomes" id="UP001147733">
    <property type="component" value="Unassembled WGS sequence"/>
</dbReference>
<reference evidence="3" key="1">
    <citation type="submission" date="2022-11" db="EMBL/GenBank/DDBJ databases">
        <authorList>
            <person name="Petersen C."/>
        </authorList>
    </citation>
    <scope>NUCLEOTIDE SEQUENCE</scope>
    <source>
        <strain evidence="3">IBT 23319</strain>
    </source>
</reference>
<evidence type="ECO:0000313" key="3">
    <source>
        <dbReference type="EMBL" id="KAJ5221572.1"/>
    </source>
</evidence>
<feature type="compositionally biased region" description="Polar residues" evidence="1">
    <location>
        <begin position="464"/>
        <end position="478"/>
    </location>
</feature>
<keyword evidence="4" id="KW-1185">Reference proteome</keyword>
<dbReference type="GeneID" id="81388531"/>
<keyword evidence="2" id="KW-0472">Membrane</keyword>
<feature type="transmembrane region" description="Helical" evidence="2">
    <location>
        <begin position="34"/>
        <end position="57"/>
    </location>
</feature>
<keyword evidence="2" id="KW-0812">Transmembrane</keyword>
<dbReference type="EMBL" id="JAPQKT010000009">
    <property type="protein sequence ID" value="KAJ5221572.1"/>
    <property type="molecule type" value="Genomic_DNA"/>
</dbReference>
<dbReference type="AlphaFoldDB" id="A0A9W9NKF8"/>
<dbReference type="RefSeq" id="XP_056496495.1">
    <property type="nucleotide sequence ID" value="XM_056649364.1"/>
</dbReference>
<protein>
    <submittedName>
        <fullName evidence="3">Uncharacterized protein</fullName>
    </submittedName>
</protein>
<reference evidence="3" key="2">
    <citation type="journal article" date="2023" name="IMA Fungus">
        <title>Comparative genomic study of the Penicillium genus elucidates a diverse pangenome and 15 lateral gene transfer events.</title>
        <authorList>
            <person name="Petersen C."/>
            <person name="Sorensen T."/>
            <person name="Nielsen M.R."/>
            <person name="Sondergaard T.E."/>
            <person name="Sorensen J.L."/>
            <person name="Fitzpatrick D.A."/>
            <person name="Frisvad J.C."/>
            <person name="Nielsen K.L."/>
        </authorList>
    </citation>
    <scope>NUCLEOTIDE SEQUENCE</scope>
    <source>
        <strain evidence="3">IBT 23319</strain>
    </source>
</reference>
<evidence type="ECO:0000256" key="2">
    <source>
        <dbReference type="SAM" id="Phobius"/>
    </source>
</evidence>